<dbReference type="EMBL" id="JAAAIP010001499">
    <property type="protein sequence ID" value="KAG0306154.1"/>
    <property type="molecule type" value="Genomic_DNA"/>
</dbReference>
<accession>A0A9P6UIQ0</accession>
<evidence type="ECO:0000313" key="2">
    <source>
        <dbReference type="Proteomes" id="UP000738325"/>
    </source>
</evidence>
<dbReference type="Proteomes" id="UP000738325">
    <property type="component" value="Unassembled WGS sequence"/>
</dbReference>
<evidence type="ECO:0000313" key="1">
    <source>
        <dbReference type="EMBL" id="KAG0306154.1"/>
    </source>
</evidence>
<dbReference type="OrthoDB" id="529194at2759"/>
<gene>
    <name evidence="1" type="ORF">BGZ99_001832</name>
</gene>
<protein>
    <submittedName>
        <fullName evidence="1">Uncharacterized protein</fullName>
    </submittedName>
</protein>
<proteinExistence type="predicted"/>
<dbReference type="AlphaFoldDB" id="A0A9P6UIQ0"/>
<keyword evidence="2" id="KW-1185">Reference proteome</keyword>
<sequence>MAVKADVPLPERCQCKLFYDFKLYNGAPLMSGPPIWSEDEAQKVCAKVGLANGAFLQRHYFQIQKTCTEFGSQHSEMDEVNIKEQLELANQFVLLLRHNLAQAVNVEDSKDI</sequence>
<name>A0A9P6UIQ0_9FUNG</name>
<organism evidence="1 2">
    <name type="scientific">Dissophora globulifera</name>
    <dbReference type="NCBI Taxonomy" id="979702"/>
    <lineage>
        <taxon>Eukaryota</taxon>
        <taxon>Fungi</taxon>
        <taxon>Fungi incertae sedis</taxon>
        <taxon>Mucoromycota</taxon>
        <taxon>Mortierellomycotina</taxon>
        <taxon>Mortierellomycetes</taxon>
        <taxon>Mortierellales</taxon>
        <taxon>Mortierellaceae</taxon>
        <taxon>Dissophora</taxon>
    </lineage>
</organism>
<reference evidence="1" key="1">
    <citation type="journal article" date="2020" name="Fungal Divers.">
        <title>Resolving the Mortierellaceae phylogeny through synthesis of multi-gene phylogenetics and phylogenomics.</title>
        <authorList>
            <person name="Vandepol N."/>
            <person name="Liber J."/>
            <person name="Desiro A."/>
            <person name="Na H."/>
            <person name="Kennedy M."/>
            <person name="Barry K."/>
            <person name="Grigoriev I.V."/>
            <person name="Miller A.N."/>
            <person name="O'Donnell K."/>
            <person name="Stajich J.E."/>
            <person name="Bonito G."/>
        </authorList>
    </citation>
    <scope>NUCLEOTIDE SEQUENCE</scope>
    <source>
        <strain evidence="1">REB-010B</strain>
    </source>
</reference>
<comment type="caution">
    <text evidence="1">The sequence shown here is derived from an EMBL/GenBank/DDBJ whole genome shotgun (WGS) entry which is preliminary data.</text>
</comment>